<keyword evidence="2" id="KW-0479">Metal-binding</keyword>
<dbReference type="PANTHER" id="PTHR42978">
    <property type="entry name" value="QUORUM-QUENCHING LACTONASE YTNP-RELATED-RELATED"/>
    <property type="match status" value="1"/>
</dbReference>
<name>A0AAD5T0B7_9FUNG</name>
<evidence type="ECO:0000313" key="6">
    <source>
        <dbReference type="EMBL" id="KAJ3122312.1"/>
    </source>
</evidence>
<keyword evidence="7" id="KW-1185">Reference proteome</keyword>
<evidence type="ECO:0000313" key="7">
    <source>
        <dbReference type="Proteomes" id="UP001211907"/>
    </source>
</evidence>
<evidence type="ECO:0000256" key="4">
    <source>
        <dbReference type="ARBA" id="ARBA00022833"/>
    </source>
</evidence>
<dbReference type="CDD" id="cd07730">
    <property type="entry name" value="metallo-hydrolase-like_MBL-fold"/>
    <property type="match status" value="1"/>
</dbReference>
<dbReference type="GO" id="GO:0016787">
    <property type="term" value="F:hydrolase activity"/>
    <property type="evidence" value="ECO:0007669"/>
    <property type="project" value="UniProtKB-KW"/>
</dbReference>
<organism evidence="6 7">
    <name type="scientific">Physocladia obscura</name>
    <dbReference type="NCBI Taxonomy" id="109957"/>
    <lineage>
        <taxon>Eukaryota</taxon>
        <taxon>Fungi</taxon>
        <taxon>Fungi incertae sedis</taxon>
        <taxon>Chytridiomycota</taxon>
        <taxon>Chytridiomycota incertae sedis</taxon>
        <taxon>Chytridiomycetes</taxon>
        <taxon>Chytridiales</taxon>
        <taxon>Chytriomycetaceae</taxon>
        <taxon>Physocladia</taxon>
    </lineage>
</organism>
<evidence type="ECO:0000256" key="3">
    <source>
        <dbReference type="ARBA" id="ARBA00022801"/>
    </source>
</evidence>
<keyword evidence="4" id="KW-0862">Zinc</keyword>
<feature type="domain" description="Metallo-beta-lactamase" evidence="5">
    <location>
        <begin position="40"/>
        <end position="286"/>
    </location>
</feature>
<evidence type="ECO:0000256" key="1">
    <source>
        <dbReference type="ARBA" id="ARBA00007749"/>
    </source>
</evidence>
<accession>A0AAD5T0B7</accession>
<gene>
    <name evidence="6" type="ORF">HK100_012049</name>
</gene>
<dbReference type="InterPro" id="IPR051013">
    <property type="entry name" value="MBL_superfamily_lactonases"/>
</dbReference>
<proteinExistence type="inferred from homology"/>
<comment type="caution">
    <text evidence="6">The sequence shown here is derived from an EMBL/GenBank/DDBJ whole genome shotgun (WGS) entry which is preliminary data.</text>
</comment>
<dbReference type="Proteomes" id="UP001211907">
    <property type="component" value="Unassembled WGS sequence"/>
</dbReference>
<evidence type="ECO:0000259" key="5">
    <source>
        <dbReference type="SMART" id="SM00849"/>
    </source>
</evidence>
<dbReference type="SUPFAM" id="SSF56281">
    <property type="entry name" value="Metallo-hydrolase/oxidoreductase"/>
    <property type="match status" value="1"/>
</dbReference>
<protein>
    <recommendedName>
        <fullName evidence="5">Metallo-beta-lactamase domain-containing protein</fullName>
    </recommendedName>
</protein>
<dbReference type="GO" id="GO:0046872">
    <property type="term" value="F:metal ion binding"/>
    <property type="evidence" value="ECO:0007669"/>
    <property type="project" value="UniProtKB-KW"/>
</dbReference>
<dbReference type="InterPro" id="IPR036866">
    <property type="entry name" value="RibonucZ/Hydroxyglut_hydro"/>
</dbReference>
<sequence length="370" mass="41015">MTSETQTVVVRIIDSTASIEIPVDRFLQPKIAEHSHLKCPAFSFLIEHRSGKKVLFDLGVKKEWRQLAPVVAQRLEAFDWIRDVQYEVGEILEHHGVTKSSIDAIIWSHWHWDHTGNTELFPPTTSLIVGPGFTAAFCPGFPASPTSPVREVDYAGRSFVELPLSAFNTTVSFTSFGDGEIIIANETDGSNGAHGASVSFTAHDYFEDGSFFLLHAPGHAIGHLCALARTTKDSFIFLGADAAHHVAQFRPSPQIPLPDNVSIPIDSNNHFVTCPGSFFEDLHPSHSRTKPFYAIQTNSTSVANDPIEAQKTLDKLEHIDGLKKKVLIVLAHDASIKNVLDFFPLSANNWLEKGWAIDAHWRFLADFVKK</sequence>
<dbReference type="Gene3D" id="3.60.15.10">
    <property type="entry name" value="Ribonuclease Z/Hydroxyacylglutathione hydrolase-like"/>
    <property type="match status" value="1"/>
</dbReference>
<dbReference type="EMBL" id="JADGJH010000819">
    <property type="protein sequence ID" value="KAJ3122312.1"/>
    <property type="molecule type" value="Genomic_DNA"/>
</dbReference>
<evidence type="ECO:0000256" key="2">
    <source>
        <dbReference type="ARBA" id="ARBA00022723"/>
    </source>
</evidence>
<reference evidence="6" key="1">
    <citation type="submission" date="2020-05" db="EMBL/GenBank/DDBJ databases">
        <title>Phylogenomic resolution of chytrid fungi.</title>
        <authorList>
            <person name="Stajich J.E."/>
            <person name="Amses K."/>
            <person name="Simmons R."/>
            <person name="Seto K."/>
            <person name="Myers J."/>
            <person name="Bonds A."/>
            <person name="Quandt C.A."/>
            <person name="Barry K."/>
            <person name="Liu P."/>
            <person name="Grigoriev I."/>
            <person name="Longcore J.E."/>
            <person name="James T.Y."/>
        </authorList>
    </citation>
    <scope>NUCLEOTIDE SEQUENCE</scope>
    <source>
        <strain evidence="6">JEL0513</strain>
    </source>
</reference>
<dbReference type="AlphaFoldDB" id="A0AAD5T0B7"/>
<keyword evidence="3" id="KW-0378">Hydrolase</keyword>
<dbReference type="InterPro" id="IPR001279">
    <property type="entry name" value="Metallo-B-lactamas"/>
</dbReference>
<dbReference type="PANTHER" id="PTHR42978:SF5">
    <property type="entry name" value="METALLO-BETA-LACTAMASE DOMAIN-CONTAINING PROTEIN"/>
    <property type="match status" value="1"/>
</dbReference>
<dbReference type="Pfam" id="PF00753">
    <property type="entry name" value="Lactamase_B"/>
    <property type="match status" value="1"/>
</dbReference>
<dbReference type="SMART" id="SM00849">
    <property type="entry name" value="Lactamase_B"/>
    <property type="match status" value="1"/>
</dbReference>
<comment type="similarity">
    <text evidence="1">Belongs to the metallo-beta-lactamase superfamily.</text>
</comment>